<reference evidence="1 2" key="1">
    <citation type="journal article" date="2019" name="Environ. Microbiol.">
        <title>Species interactions and distinct microbial communities in high Arctic permafrost affected cryosols are associated with the CH4 and CO2 gas fluxes.</title>
        <authorList>
            <person name="Altshuler I."/>
            <person name="Hamel J."/>
            <person name="Turney S."/>
            <person name="Magnuson E."/>
            <person name="Levesque R."/>
            <person name="Greer C."/>
            <person name="Whyte L.G."/>
        </authorList>
    </citation>
    <scope>NUCLEOTIDE SEQUENCE [LARGE SCALE GENOMIC DNA]</scope>
    <source>
        <strain evidence="1 2">E6.1</strain>
    </source>
</reference>
<protein>
    <submittedName>
        <fullName evidence="1">Uncharacterized protein</fullName>
    </submittedName>
</protein>
<sequence>MARGVGAQLIGAERAGNQAVLNTAALSMSLIEAVMSSNLPHVTCQSALADVSEAHALAVKMRFHLGRAHSRMATDAADLGISWSAWGDEFPTQSIASDASAGATQQVAEVG</sequence>
<keyword evidence="2" id="KW-1185">Reference proteome</keyword>
<dbReference type="AlphaFoldDB" id="A0A502FT20"/>
<evidence type="ECO:0000313" key="2">
    <source>
        <dbReference type="Proteomes" id="UP000319931"/>
    </source>
</evidence>
<dbReference type="Proteomes" id="UP000319931">
    <property type="component" value="Unassembled WGS sequence"/>
</dbReference>
<organism evidence="1 2">
    <name type="scientific">Sphingomonas glacialis</name>
    <dbReference type="NCBI Taxonomy" id="658225"/>
    <lineage>
        <taxon>Bacteria</taxon>
        <taxon>Pseudomonadati</taxon>
        <taxon>Pseudomonadota</taxon>
        <taxon>Alphaproteobacteria</taxon>
        <taxon>Sphingomonadales</taxon>
        <taxon>Sphingomonadaceae</taxon>
        <taxon>Sphingomonas</taxon>
    </lineage>
</organism>
<evidence type="ECO:0000313" key="1">
    <source>
        <dbReference type="EMBL" id="TPG52266.1"/>
    </source>
</evidence>
<comment type="caution">
    <text evidence="1">The sequence shown here is derived from an EMBL/GenBank/DDBJ whole genome shotgun (WGS) entry which is preliminary data.</text>
</comment>
<dbReference type="EMBL" id="RCZC01000004">
    <property type="protein sequence ID" value="TPG52266.1"/>
    <property type="molecule type" value="Genomic_DNA"/>
</dbReference>
<proteinExistence type="predicted"/>
<name>A0A502FT20_9SPHN</name>
<accession>A0A502FT20</accession>
<gene>
    <name evidence="1" type="ORF">EAH76_15730</name>
</gene>
<dbReference type="OrthoDB" id="9846914at2"/>